<evidence type="ECO:0000313" key="1">
    <source>
        <dbReference type="EMBL" id="ORZ41178.1"/>
    </source>
</evidence>
<reference evidence="1 2" key="1">
    <citation type="submission" date="2016-07" db="EMBL/GenBank/DDBJ databases">
        <title>Pervasive Adenine N6-methylation of Active Genes in Fungi.</title>
        <authorList>
            <consortium name="DOE Joint Genome Institute"/>
            <person name="Mondo S.J."/>
            <person name="Dannebaum R.O."/>
            <person name="Kuo R.C."/>
            <person name="Labutti K."/>
            <person name="Haridas S."/>
            <person name="Kuo A."/>
            <person name="Salamov A."/>
            <person name="Ahrendt S.R."/>
            <person name="Lipzen A."/>
            <person name="Sullivan W."/>
            <person name="Andreopoulos W.B."/>
            <person name="Clum A."/>
            <person name="Lindquist E."/>
            <person name="Daum C."/>
            <person name="Ramamoorthy G.K."/>
            <person name="Gryganskyi A."/>
            <person name="Culley D."/>
            <person name="Magnuson J.K."/>
            <person name="James T.Y."/>
            <person name="O'Malley M.A."/>
            <person name="Stajich J.E."/>
            <person name="Spatafora J.W."/>
            <person name="Visel A."/>
            <person name="Grigoriev I.V."/>
        </authorList>
    </citation>
    <scope>NUCLEOTIDE SEQUENCE [LARGE SCALE GENOMIC DNA]</scope>
    <source>
        <strain evidence="1 2">PL171</strain>
    </source>
</reference>
<comment type="caution">
    <text evidence="1">The sequence shown here is derived from an EMBL/GenBank/DDBJ whole genome shotgun (WGS) entry which is preliminary data.</text>
</comment>
<name>A0A1Y2I2S8_9FUNG</name>
<protein>
    <submittedName>
        <fullName evidence="1">Uncharacterized protein</fullName>
    </submittedName>
</protein>
<proteinExistence type="predicted"/>
<feature type="non-terminal residue" evidence="1">
    <location>
        <position position="77"/>
    </location>
</feature>
<keyword evidence="2" id="KW-1185">Reference proteome</keyword>
<gene>
    <name evidence="1" type="ORF">BCR44DRAFT_34470</name>
</gene>
<dbReference type="AlphaFoldDB" id="A0A1Y2I2S8"/>
<dbReference type="Proteomes" id="UP000193411">
    <property type="component" value="Unassembled WGS sequence"/>
</dbReference>
<sequence>MVAMEAGQYAATIAAGGQQCRESGDGGGRGYDLGTCGCGSDSGYGGGGWGGYSGGGNGSYSGGGGGDSGGSGGGGSC</sequence>
<dbReference type="EMBL" id="MCFL01000001">
    <property type="protein sequence ID" value="ORZ41178.1"/>
    <property type="molecule type" value="Genomic_DNA"/>
</dbReference>
<accession>A0A1Y2I2S8</accession>
<organism evidence="1 2">
    <name type="scientific">Catenaria anguillulae PL171</name>
    <dbReference type="NCBI Taxonomy" id="765915"/>
    <lineage>
        <taxon>Eukaryota</taxon>
        <taxon>Fungi</taxon>
        <taxon>Fungi incertae sedis</taxon>
        <taxon>Blastocladiomycota</taxon>
        <taxon>Blastocladiomycetes</taxon>
        <taxon>Blastocladiales</taxon>
        <taxon>Catenariaceae</taxon>
        <taxon>Catenaria</taxon>
    </lineage>
</organism>
<evidence type="ECO:0000313" key="2">
    <source>
        <dbReference type="Proteomes" id="UP000193411"/>
    </source>
</evidence>